<dbReference type="GO" id="GO:0005976">
    <property type="term" value="P:polysaccharide metabolic process"/>
    <property type="evidence" value="ECO:0007669"/>
    <property type="project" value="InterPro"/>
</dbReference>
<dbReference type="InterPro" id="IPR001538">
    <property type="entry name" value="Man6P_isomerase-2_C"/>
</dbReference>
<sequence>MNTLSDESKRPWGHYEILQESSVHKVKCIYVKPGARLSYQRHQKRAEHWFIVSGTATVVLDGQTFTKQSGETVDVAVGQLHRIGNTGDKELVFIEIQTGTYFGEDDIERIEDDFAR</sequence>
<dbReference type="Gene3D" id="2.60.120.10">
    <property type="entry name" value="Jelly Rolls"/>
    <property type="match status" value="1"/>
</dbReference>
<dbReference type="InterPro" id="IPR011051">
    <property type="entry name" value="RmlC_Cupin_sf"/>
</dbReference>
<dbReference type="InterPro" id="IPR051161">
    <property type="entry name" value="Mannose-6P_isomerase_type2"/>
</dbReference>
<accession>A0A6J6DMQ9</accession>
<dbReference type="EMBL" id="CAEZTK010000022">
    <property type="protein sequence ID" value="CAB4565500.1"/>
    <property type="molecule type" value="Genomic_DNA"/>
</dbReference>
<dbReference type="CDD" id="cd02213">
    <property type="entry name" value="cupin_PMI_typeII_C"/>
    <property type="match status" value="1"/>
</dbReference>
<evidence type="ECO:0000259" key="1">
    <source>
        <dbReference type="Pfam" id="PF01050"/>
    </source>
</evidence>
<reference evidence="2" key="1">
    <citation type="submission" date="2020-05" db="EMBL/GenBank/DDBJ databases">
        <authorList>
            <person name="Chiriac C."/>
            <person name="Salcher M."/>
            <person name="Ghai R."/>
            <person name="Kavagutti S V."/>
        </authorList>
    </citation>
    <scope>NUCLEOTIDE SEQUENCE</scope>
</reference>
<dbReference type="PANTHER" id="PTHR46390:SF1">
    <property type="entry name" value="MANNOSE-1-PHOSPHATE GUANYLYLTRANSFERASE"/>
    <property type="match status" value="1"/>
</dbReference>
<gene>
    <name evidence="2" type="ORF">UFOPK1643_00462</name>
</gene>
<dbReference type="InterPro" id="IPR014710">
    <property type="entry name" value="RmlC-like_jellyroll"/>
</dbReference>
<feature type="domain" description="Mannose-6-phosphate isomerase type II C-terminal" evidence="1">
    <location>
        <begin position="7"/>
        <end position="112"/>
    </location>
</feature>
<organism evidence="2">
    <name type="scientific">freshwater metagenome</name>
    <dbReference type="NCBI Taxonomy" id="449393"/>
    <lineage>
        <taxon>unclassified sequences</taxon>
        <taxon>metagenomes</taxon>
        <taxon>ecological metagenomes</taxon>
    </lineage>
</organism>
<dbReference type="SUPFAM" id="SSF51182">
    <property type="entry name" value="RmlC-like cupins"/>
    <property type="match status" value="1"/>
</dbReference>
<proteinExistence type="predicted"/>
<evidence type="ECO:0000313" key="2">
    <source>
        <dbReference type="EMBL" id="CAB4565500.1"/>
    </source>
</evidence>
<protein>
    <submittedName>
        <fullName evidence="2">Unannotated protein</fullName>
    </submittedName>
</protein>
<dbReference type="AlphaFoldDB" id="A0A6J6DMQ9"/>
<dbReference type="PANTHER" id="PTHR46390">
    <property type="entry name" value="MANNOSE-1-PHOSPHATE GUANYLYLTRANSFERASE"/>
    <property type="match status" value="1"/>
</dbReference>
<dbReference type="GO" id="GO:0009298">
    <property type="term" value="P:GDP-mannose biosynthetic process"/>
    <property type="evidence" value="ECO:0007669"/>
    <property type="project" value="TreeGrafter"/>
</dbReference>
<dbReference type="GO" id="GO:0004475">
    <property type="term" value="F:mannose-1-phosphate guanylyltransferase (GTP) activity"/>
    <property type="evidence" value="ECO:0007669"/>
    <property type="project" value="TreeGrafter"/>
</dbReference>
<dbReference type="Pfam" id="PF01050">
    <property type="entry name" value="MannoseP_isomer"/>
    <property type="match status" value="1"/>
</dbReference>
<name>A0A6J6DMQ9_9ZZZZ</name>